<comment type="caution">
    <text evidence="11">The sequence shown here is derived from an EMBL/GenBank/DDBJ whole genome shotgun (WGS) entry which is preliminary data.</text>
</comment>
<feature type="transmembrane region" description="Helical" evidence="10">
    <location>
        <begin position="26"/>
        <end position="47"/>
    </location>
</feature>
<keyword evidence="8 10" id="KW-0472">Membrane</keyword>
<feature type="transmembrane region" description="Helical" evidence="10">
    <location>
        <begin position="134"/>
        <end position="153"/>
    </location>
</feature>
<keyword evidence="4 10" id="KW-0812">Transmembrane</keyword>
<evidence type="ECO:0000256" key="8">
    <source>
        <dbReference type="ARBA" id="ARBA00023136"/>
    </source>
</evidence>
<dbReference type="EC" id="2.3.1.199" evidence="10"/>
<organism evidence="11 12">
    <name type="scientific">Caerostris darwini</name>
    <dbReference type="NCBI Taxonomy" id="1538125"/>
    <lineage>
        <taxon>Eukaryota</taxon>
        <taxon>Metazoa</taxon>
        <taxon>Ecdysozoa</taxon>
        <taxon>Arthropoda</taxon>
        <taxon>Chelicerata</taxon>
        <taxon>Arachnida</taxon>
        <taxon>Araneae</taxon>
        <taxon>Araneomorphae</taxon>
        <taxon>Entelegynae</taxon>
        <taxon>Araneoidea</taxon>
        <taxon>Araneidae</taxon>
        <taxon>Caerostris</taxon>
    </lineage>
</organism>
<evidence type="ECO:0000256" key="5">
    <source>
        <dbReference type="ARBA" id="ARBA00022832"/>
    </source>
</evidence>
<evidence type="ECO:0000313" key="12">
    <source>
        <dbReference type="Proteomes" id="UP001054837"/>
    </source>
</evidence>
<name>A0AAV4SY30_9ARAC</name>
<feature type="transmembrane region" description="Helical" evidence="10">
    <location>
        <begin position="165"/>
        <end position="185"/>
    </location>
</feature>
<keyword evidence="12" id="KW-1185">Reference proteome</keyword>
<dbReference type="GO" id="GO:0034626">
    <property type="term" value="P:fatty acid elongation, polyunsaturated fatty acid"/>
    <property type="evidence" value="ECO:0007669"/>
    <property type="project" value="TreeGrafter"/>
</dbReference>
<keyword evidence="9 10" id="KW-0275">Fatty acid biosynthesis</keyword>
<dbReference type="Pfam" id="PF01151">
    <property type="entry name" value="ELO"/>
    <property type="match status" value="1"/>
</dbReference>
<gene>
    <name evidence="11" type="primary">AAEL008004</name>
    <name evidence="11" type="ORF">CDAR_466651</name>
</gene>
<evidence type="ECO:0000256" key="7">
    <source>
        <dbReference type="ARBA" id="ARBA00023098"/>
    </source>
</evidence>
<evidence type="ECO:0000256" key="1">
    <source>
        <dbReference type="ARBA" id="ARBA00004141"/>
    </source>
</evidence>
<reference evidence="11 12" key="1">
    <citation type="submission" date="2021-06" db="EMBL/GenBank/DDBJ databases">
        <title>Caerostris darwini draft genome.</title>
        <authorList>
            <person name="Kono N."/>
            <person name="Arakawa K."/>
        </authorList>
    </citation>
    <scope>NUCLEOTIDE SEQUENCE [LARGE SCALE GENOMIC DNA]</scope>
</reference>
<dbReference type="GO" id="GO:0005789">
    <property type="term" value="C:endoplasmic reticulum membrane"/>
    <property type="evidence" value="ECO:0007669"/>
    <property type="project" value="TreeGrafter"/>
</dbReference>
<dbReference type="GO" id="GO:0019367">
    <property type="term" value="P:fatty acid elongation, saturated fatty acid"/>
    <property type="evidence" value="ECO:0007669"/>
    <property type="project" value="TreeGrafter"/>
</dbReference>
<comment type="catalytic activity">
    <reaction evidence="10">
        <text>a very-long-chain acyl-CoA + malonyl-CoA + H(+) = a very-long-chain 3-oxoacyl-CoA + CO2 + CoA</text>
        <dbReference type="Rhea" id="RHEA:32727"/>
        <dbReference type="ChEBI" id="CHEBI:15378"/>
        <dbReference type="ChEBI" id="CHEBI:16526"/>
        <dbReference type="ChEBI" id="CHEBI:57287"/>
        <dbReference type="ChEBI" id="CHEBI:57384"/>
        <dbReference type="ChEBI" id="CHEBI:90725"/>
        <dbReference type="ChEBI" id="CHEBI:90736"/>
        <dbReference type="EC" id="2.3.1.199"/>
    </reaction>
</comment>
<dbReference type="InterPro" id="IPR002076">
    <property type="entry name" value="ELO_fam"/>
</dbReference>
<dbReference type="PANTHER" id="PTHR11157">
    <property type="entry name" value="FATTY ACID ACYL TRANSFERASE-RELATED"/>
    <property type="match status" value="1"/>
</dbReference>
<accession>A0AAV4SY30</accession>
<dbReference type="PANTHER" id="PTHR11157:SF69">
    <property type="entry name" value="ELONGATION OF VERY LONG CHAIN FATTY ACIDS PROTEIN 7"/>
    <property type="match status" value="1"/>
</dbReference>
<evidence type="ECO:0000256" key="3">
    <source>
        <dbReference type="ARBA" id="ARBA00022679"/>
    </source>
</evidence>
<dbReference type="GO" id="GO:0042761">
    <property type="term" value="P:very long-chain fatty acid biosynthetic process"/>
    <property type="evidence" value="ECO:0007669"/>
    <property type="project" value="TreeGrafter"/>
</dbReference>
<evidence type="ECO:0000256" key="6">
    <source>
        <dbReference type="ARBA" id="ARBA00022989"/>
    </source>
</evidence>
<dbReference type="AlphaFoldDB" id="A0AAV4SY30"/>
<keyword evidence="7 10" id="KW-0443">Lipid metabolism</keyword>
<keyword evidence="6 10" id="KW-1133">Transmembrane helix</keyword>
<feature type="transmembrane region" description="Helical" evidence="10">
    <location>
        <begin position="59"/>
        <end position="78"/>
    </location>
</feature>
<evidence type="ECO:0000256" key="2">
    <source>
        <dbReference type="ARBA" id="ARBA00022516"/>
    </source>
</evidence>
<feature type="transmembrane region" description="Helical" evidence="10">
    <location>
        <begin position="197"/>
        <end position="218"/>
    </location>
</feature>
<evidence type="ECO:0000256" key="9">
    <source>
        <dbReference type="ARBA" id="ARBA00023160"/>
    </source>
</evidence>
<dbReference type="GO" id="GO:0009922">
    <property type="term" value="F:fatty acid elongase activity"/>
    <property type="evidence" value="ECO:0007669"/>
    <property type="project" value="UniProtKB-EC"/>
</dbReference>
<evidence type="ECO:0000256" key="4">
    <source>
        <dbReference type="ARBA" id="ARBA00022692"/>
    </source>
</evidence>
<keyword evidence="3 10" id="KW-0808">Transferase</keyword>
<keyword evidence="5 10" id="KW-0276">Fatty acid metabolism</keyword>
<dbReference type="GO" id="GO:0034625">
    <property type="term" value="P:fatty acid elongation, monounsaturated fatty acid"/>
    <property type="evidence" value="ECO:0007669"/>
    <property type="project" value="TreeGrafter"/>
</dbReference>
<feature type="transmembrane region" description="Helical" evidence="10">
    <location>
        <begin position="104"/>
        <end position="127"/>
    </location>
</feature>
<proteinExistence type="inferred from homology"/>
<comment type="subcellular location">
    <subcellularLocation>
        <location evidence="1">Membrane</location>
        <topology evidence="1">Multi-pass membrane protein</topology>
    </subcellularLocation>
</comment>
<dbReference type="Proteomes" id="UP001054837">
    <property type="component" value="Unassembled WGS sequence"/>
</dbReference>
<evidence type="ECO:0000256" key="10">
    <source>
        <dbReference type="RuleBase" id="RU361115"/>
    </source>
</evidence>
<dbReference type="EMBL" id="BPLQ01008795">
    <property type="protein sequence ID" value="GIY39368.1"/>
    <property type="molecule type" value="Genomic_DNA"/>
</dbReference>
<protein>
    <recommendedName>
        <fullName evidence="10">Elongation of very long chain fatty acids protein</fullName>
        <ecNumber evidence="10">2.3.1.199</ecNumber>
    </recommendedName>
    <alternativeName>
        <fullName evidence="10">Very-long-chain 3-oxoacyl-CoA synthase</fullName>
    </alternativeName>
</protein>
<keyword evidence="2 10" id="KW-0444">Lipid biosynthesis</keyword>
<evidence type="ECO:0000313" key="11">
    <source>
        <dbReference type="EMBL" id="GIY39368.1"/>
    </source>
</evidence>
<comment type="similarity">
    <text evidence="10">Belongs to the ELO family.</text>
</comment>
<dbReference type="GO" id="GO:0030148">
    <property type="term" value="P:sphingolipid biosynthetic process"/>
    <property type="evidence" value="ECO:0007669"/>
    <property type="project" value="TreeGrafter"/>
</dbReference>
<sequence length="231" mass="27355">MTPSDGYIFRHGDPRMSVYPMMDTPIISYSLIAAYLLFVKIVGPMWMKNRQPYEIRTTMIVYNLLTSVLNAWIFYNFASYGWFGKYRLPCEPIDYSKNKDAVKMVQICWIFFASKFVEFADTIFAVLRKKDSQISKFHVFHHCFAPATIWYLIKYGPGGYNTFLMIQNSFIHIWMYLYYCLAALGPKIQKYLWWKKYLTVMQLIQFITGMSYMTYLTFSHHGAAKYLYSSS</sequence>